<reference evidence="4" key="1">
    <citation type="journal article" date="2011" name="Genome Biol.">
        <title>Comparative and functional genomics provide insights into the pathogenicity of dermatophytic fungi.</title>
        <authorList>
            <person name="Burmester A."/>
            <person name="Shelest E."/>
            <person name="Gloeckner G."/>
            <person name="Heddergott C."/>
            <person name="Schindler S."/>
            <person name="Staib P."/>
            <person name="Heidel A."/>
            <person name="Felder M."/>
            <person name="Petzold A."/>
            <person name="Szafranski K."/>
            <person name="Feuermann M."/>
            <person name="Pedruzzi I."/>
            <person name="Priebe S."/>
            <person name="Groth M."/>
            <person name="Winkler R."/>
            <person name="Li W."/>
            <person name="Kniemeyer O."/>
            <person name="Schroeckh V."/>
            <person name="Hertweck C."/>
            <person name="Hube B."/>
            <person name="White T.C."/>
            <person name="Platzer M."/>
            <person name="Guthke R."/>
            <person name="Heitman J."/>
            <person name="Woestemeyer J."/>
            <person name="Zipfel P.F."/>
            <person name="Monod M."/>
            <person name="Brakhage A.A."/>
        </authorList>
    </citation>
    <scope>NUCLEOTIDE SEQUENCE [LARGE SCALE GENOMIC DNA]</scope>
    <source>
        <strain evidence="4">HKI 0517</strain>
    </source>
</reference>
<accession>D4DH40</accession>
<dbReference type="HOGENOM" id="CLU_756916_0_0_1"/>
<feature type="transmembrane region" description="Helical" evidence="2">
    <location>
        <begin position="20"/>
        <end position="40"/>
    </location>
</feature>
<feature type="region of interest" description="Disordered" evidence="1">
    <location>
        <begin position="323"/>
        <end position="366"/>
    </location>
</feature>
<dbReference type="OrthoDB" id="5599902at2759"/>
<dbReference type="PANTHER" id="PTHR22949">
    <property type="entry name" value="WHITE COLLAR 2 PROTEIN WC2"/>
    <property type="match status" value="1"/>
</dbReference>
<dbReference type="AlphaFoldDB" id="D4DH40"/>
<feature type="compositionally biased region" description="Basic and acidic residues" evidence="1">
    <location>
        <begin position="113"/>
        <end position="123"/>
    </location>
</feature>
<feature type="compositionally biased region" description="Low complexity" evidence="1">
    <location>
        <begin position="96"/>
        <end position="112"/>
    </location>
</feature>
<sequence length="366" mass="41207">MYAGAGRTRSAGTLGAREKVFFFFIFIFIFFSSSEFPFYIPIQPSIHIHILVSPLSAILVPVHDHVHVLKTQYRQHQQQQQPPTYTDRPAHVFNGSTYPAYPPASSATTTTTADKRAAEDDTPNHSSHHQQQFKDLPEGKRRKFILVEDPQRSCRVRVKVMLDQVDMKEIPDSYRKANSVFPRTYVPVHSPFAHHRRKGDRFMNDDDESQPAGRLVAGSSSADADEDVTAGKTSVPMAMLEGEEVLVPRLTRAKKEREELLNDMGYRMSWGQSRVFAGRMLFLQRSMDAYRNKMRNSMLTAGHETSEIAPYFETRVGKRRWLDRGRKADAKDKDSTAATTAVSAVSAASPPAVLTTASSRSAEEVE</sequence>
<name>D4DH40_TRIVH</name>
<dbReference type="KEGG" id="tve:TRV_06495"/>
<dbReference type="RefSeq" id="XP_003019480.1">
    <property type="nucleotide sequence ID" value="XM_003019434.1"/>
</dbReference>
<feature type="compositionally biased region" description="Basic and acidic residues" evidence="1">
    <location>
        <begin position="323"/>
        <end position="335"/>
    </location>
</feature>
<keyword evidence="4" id="KW-1185">Reference proteome</keyword>
<organism evidence="3 4">
    <name type="scientific">Trichophyton verrucosum (strain HKI 0517)</name>
    <dbReference type="NCBI Taxonomy" id="663202"/>
    <lineage>
        <taxon>Eukaryota</taxon>
        <taxon>Fungi</taxon>
        <taxon>Dikarya</taxon>
        <taxon>Ascomycota</taxon>
        <taxon>Pezizomycotina</taxon>
        <taxon>Eurotiomycetes</taxon>
        <taxon>Eurotiomycetidae</taxon>
        <taxon>Onygenales</taxon>
        <taxon>Arthrodermataceae</taxon>
        <taxon>Trichophyton</taxon>
    </lineage>
</organism>
<evidence type="ECO:0000313" key="4">
    <source>
        <dbReference type="Proteomes" id="UP000008383"/>
    </source>
</evidence>
<dbReference type="Proteomes" id="UP000008383">
    <property type="component" value="Unassembled WGS sequence"/>
</dbReference>
<evidence type="ECO:0000256" key="2">
    <source>
        <dbReference type="SAM" id="Phobius"/>
    </source>
</evidence>
<keyword evidence="2" id="KW-0472">Membrane</keyword>
<proteinExistence type="predicted"/>
<protein>
    <submittedName>
        <fullName evidence="3">Uncharacterized protein</fullName>
    </submittedName>
</protein>
<dbReference type="EMBL" id="ACYE01000370">
    <property type="protein sequence ID" value="EFE38835.1"/>
    <property type="molecule type" value="Genomic_DNA"/>
</dbReference>
<feature type="region of interest" description="Disordered" evidence="1">
    <location>
        <begin position="72"/>
        <end position="138"/>
    </location>
</feature>
<evidence type="ECO:0000313" key="3">
    <source>
        <dbReference type="EMBL" id="EFE38835.1"/>
    </source>
</evidence>
<feature type="compositionally biased region" description="Low complexity" evidence="1">
    <location>
        <begin position="336"/>
        <end position="353"/>
    </location>
</feature>
<dbReference type="PANTHER" id="PTHR22949:SF0">
    <property type="entry name" value="RE27538P"/>
    <property type="match status" value="1"/>
</dbReference>
<dbReference type="GeneID" id="9577930"/>
<keyword evidence="2" id="KW-0812">Transmembrane</keyword>
<feature type="compositionally biased region" description="Low complexity" evidence="1">
    <location>
        <begin position="72"/>
        <end position="81"/>
    </location>
</feature>
<comment type="caution">
    <text evidence="3">The sequence shown here is derived from an EMBL/GenBank/DDBJ whole genome shotgun (WGS) entry which is preliminary data.</text>
</comment>
<evidence type="ECO:0000256" key="1">
    <source>
        <dbReference type="SAM" id="MobiDB-lite"/>
    </source>
</evidence>
<feature type="region of interest" description="Disordered" evidence="1">
    <location>
        <begin position="196"/>
        <end position="230"/>
    </location>
</feature>
<gene>
    <name evidence="3" type="ORF">TRV_06495</name>
</gene>
<keyword evidence="2" id="KW-1133">Transmembrane helix</keyword>